<dbReference type="InterPro" id="IPR058163">
    <property type="entry name" value="LysR-type_TF_proteobact-type"/>
</dbReference>
<evidence type="ECO:0000256" key="3">
    <source>
        <dbReference type="ARBA" id="ARBA00023125"/>
    </source>
</evidence>
<dbReference type="SUPFAM" id="SSF53850">
    <property type="entry name" value="Periplasmic binding protein-like II"/>
    <property type="match status" value="1"/>
</dbReference>
<organism evidence="6 7">
    <name type="scientific">Sedimentitalea nanhaiensis</name>
    <dbReference type="NCBI Taxonomy" id="999627"/>
    <lineage>
        <taxon>Bacteria</taxon>
        <taxon>Pseudomonadati</taxon>
        <taxon>Pseudomonadota</taxon>
        <taxon>Alphaproteobacteria</taxon>
        <taxon>Rhodobacterales</taxon>
        <taxon>Paracoccaceae</taxon>
        <taxon>Sedimentitalea</taxon>
    </lineage>
</organism>
<dbReference type="PANTHER" id="PTHR30537:SF26">
    <property type="entry name" value="GLYCINE CLEAVAGE SYSTEM TRANSCRIPTIONAL ACTIVATOR"/>
    <property type="match status" value="1"/>
</dbReference>
<dbReference type="eggNOG" id="COG0583">
    <property type="taxonomic scope" value="Bacteria"/>
</dbReference>
<dbReference type="EMBL" id="FPAW01000005">
    <property type="protein sequence ID" value="SFT69044.1"/>
    <property type="molecule type" value="Genomic_DNA"/>
</dbReference>
<dbReference type="Pfam" id="PF00126">
    <property type="entry name" value="HTH_1"/>
    <property type="match status" value="1"/>
</dbReference>
<feature type="domain" description="HTH lysR-type" evidence="5">
    <location>
        <begin position="9"/>
        <end position="66"/>
    </location>
</feature>
<keyword evidence="4" id="KW-0804">Transcription</keyword>
<evidence type="ECO:0000256" key="1">
    <source>
        <dbReference type="ARBA" id="ARBA00009437"/>
    </source>
</evidence>
<dbReference type="PRINTS" id="PR00039">
    <property type="entry name" value="HTHLYSR"/>
</dbReference>
<dbReference type="SUPFAM" id="SSF46785">
    <property type="entry name" value="Winged helix' DNA-binding domain"/>
    <property type="match status" value="1"/>
</dbReference>
<dbReference type="Gene3D" id="1.10.10.10">
    <property type="entry name" value="Winged helix-like DNA-binding domain superfamily/Winged helix DNA-binding domain"/>
    <property type="match status" value="1"/>
</dbReference>
<keyword evidence="7" id="KW-1185">Reference proteome</keyword>
<dbReference type="PROSITE" id="PS50931">
    <property type="entry name" value="HTH_LYSR"/>
    <property type="match status" value="1"/>
</dbReference>
<dbReference type="PANTHER" id="PTHR30537">
    <property type="entry name" value="HTH-TYPE TRANSCRIPTIONAL REGULATOR"/>
    <property type="match status" value="1"/>
</dbReference>
<dbReference type="GO" id="GO:0003700">
    <property type="term" value="F:DNA-binding transcription factor activity"/>
    <property type="evidence" value="ECO:0007669"/>
    <property type="project" value="InterPro"/>
</dbReference>
<sequence length="303" mass="33914">MKTPRRLYPSISSLRALEALDRLGSASAVAEELALTQSAVSRQLQAVEQQMGVELIRRDRKRLSLTPAAQKYATEIRKVLNQIAQASLRLQVAPMGGTLNLAILPTFGMRWLVPRLPDFARLHPDVTVNMSTRLQPFAFATEAFDAAIHFGQADWPDTGSLLLRHEQVVPVCAPVLLPHRKPVRPGEIRRMPLLHIQTRPLAWRNWFARQGITVTTALPGTTYDQFATITQAALHGLGVALMPDYLVERDLAQGHLVALHDRPTEAQGAYYLVWPQDKAQDPALQAFRDWLETQAQPEDPLPR</sequence>
<gene>
    <name evidence="6" type="ORF">SAMN05216236_105143</name>
</gene>
<evidence type="ECO:0000313" key="6">
    <source>
        <dbReference type="EMBL" id="SFT69044.1"/>
    </source>
</evidence>
<comment type="similarity">
    <text evidence="1">Belongs to the LysR transcriptional regulatory family.</text>
</comment>
<reference evidence="6 7" key="1">
    <citation type="submission" date="2016-10" db="EMBL/GenBank/DDBJ databases">
        <authorList>
            <person name="de Groot N.N."/>
        </authorList>
    </citation>
    <scope>NUCLEOTIDE SEQUENCE [LARGE SCALE GENOMIC DNA]</scope>
    <source>
        <strain evidence="6 7">CGMCC 1.10959</strain>
    </source>
</reference>
<dbReference type="InterPro" id="IPR000847">
    <property type="entry name" value="LysR_HTH_N"/>
</dbReference>
<dbReference type="AlphaFoldDB" id="A0A1I7A299"/>
<dbReference type="CDD" id="cd08481">
    <property type="entry name" value="PBP2_GcdR_like"/>
    <property type="match status" value="1"/>
</dbReference>
<evidence type="ECO:0000313" key="7">
    <source>
        <dbReference type="Proteomes" id="UP000182466"/>
    </source>
</evidence>
<dbReference type="InterPro" id="IPR036388">
    <property type="entry name" value="WH-like_DNA-bd_sf"/>
</dbReference>
<dbReference type="OrthoDB" id="5526340at2"/>
<accession>A0A1I7A299</accession>
<protein>
    <submittedName>
        <fullName evidence="6">Transcriptional regulator, LysR family</fullName>
    </submittedName>
</protein>
<dbReference type="GO" id="GO:0043565">
    <property type="term" value="F:sequence-specific DNA binding"/>
    <property type="evidence" value="ECO:0007669"/>
    <property type="project" value="TreeGrafter"/>
</dbReference>
<dbReference type="GO" id="GO:0006351">
    <property type="term" value="P:DNA-templated transcription"/>
    <property type="evidence" value="ECO:0007669"/>
    <property type="project" value="TreeGrafter"/>
</dbReference>
<dbReference type="Pfam" id="PF03466">
    <property type="entry name" value="LysR_substrate"/>
    <property type="match status" value="1"/>
</dbReference>
<dbReference type="Gene3D" id="3.40.190.10">
    <property type="entry name" value="Periplasmic binding protein-like II"/>
    <property type="match status" value="2"/>
</dbReference>
<proteinExistence type="inferred from homology"/>
<dbReference type="FunFam" id="3.40.190.10:FF:000017">
    <property type="entry name" value="Glycine cleavage system transcriptional activator"/>
    <property type="match status" value="1"/>
</dbReference>
<evidence type="ECO:0000256" key="4">
    <source>
        <dbReference type="ARBA" id="ARBA00023163"/>
    </source>
</evidence>
<evidence type="ECO:0000259" key="5">
    <source>
        <dbReference type="PROSITE" id="PS50931"/>
    </source>
</evidence>
<dbReference type="Proteomes" id="UP000182466">
    <property type="component" value="Unassembled WGS sequence"/>
</dbReference>
<name>A0A1I7A299_9RHOB</name>
<dbReference type="InterPro" id="IPR005119">
    <property type="entry name" value="LysR_subst-bd"/>
</dbReference>
<dbReference type="RefSeq" id="WP_027261021.1">
    <property type="nucleotide sequence ID" value="NZ_FPAW01000005.1"/>
</dbReference>
<evidence type="ECO:0000256" key="2">
    <source>
        <dbReference type="ARBA" id="ARBA00023015"/>
    </source>
</evidence>
<dbReference type="STRING" id="999627.SAMN05216236_105143"/>
<keyword evidence="2" id="KW-0805">Transcription regulation</keyword>
<keyword evidence="3" id="KW-0238">DNA-binding</keyword>
<dbReference type="InterPro" id="IPR036390">
    <property type="entry name" value="WH_DNA-bd_sf"/>
</dbReference>